<dbReference type="Proteomes" id="UP001480595">
    <property type="component" value="Unassembled WGS sequence"/>
</dbReference>
<comment type="caution">
    <text evidence="2">The sequence shown here is derived from an EMBL/GenBank/DDBJ whole genome shotgun (WGS) entry which is preliminary data.</text>
</comment>
<dbReference type="RefSeq" id="XP_066710139.1">
    <property type="nucleotide sequence ID" value="XM_066863991.1"/>
</dbReference>
<dbReference type="GO" id="GO:0016787">
    <property type="term" value="F:hydrolase activity"/>
    <property type="evidence" value="ECO:0007669"/>
    <property type="project" value="UniProtKB-KW"/>
</dbReference>
<accession>A0ABR1TD90</accession>
<sequence>MVYADPSSAYMQLVQPFVEKQEQLGIDFWGGGHRQQERCRWQRPHQIHGRPARDAGELEELAPSG</sequence>
<organism evidence="2 3">
    <name type="scientific">Apiospora phragmitis</name>
    <dbReference type="NCBI Taxonomy" id="2905665"/>
    <lineage>
        <taxon>Eukaryota</taxon>
        <taxon>Fungi</taxon>
        <taxon>Dikarya</taxon>
        <taxon>Ascomycota</taxon>
        <taxon>Pezizomycotina</taxon>
        <taxon>Sordariomycetes</taxon>
        <taxon>Xylariomycetidae</taxon>
        <taxon>Amphisphaeriales</taxon>
        <taxon>Apiosporaceae</taxon>
        <taxon>Apiospora</taxon>
    </lineage>
</organism>
<protein>
    <submittedName>
        <fullName evidence="2">Glycoside hydrolase</fullName>
    </submittedName>
</protein>
<name>A0ABR1TD90_9PEZI</name>
<dbReference type="EMBL" id="JAQQWL010000012">
    <property type="protein sequence ID" value="KAK8043744.1"/>
    <property type="molecule type" value="Genomic_DNA"/>
</dbReference>
<reference evidence="2 3" key="1">
    <citation type="submission" date="2023-01" db="EMBL/GenBank/DDBJ databases">
        <title>Analysis of 21 Apiospora genomes using comparative genomics revels a genus with tremendous synthesis potential of carbohydrate active enzymes and secondary metabolites.</title>
        <authorList>
            <person name="Sorensen T."/>
        </authorList>
    </citation>
    <scope>NUCLEOTIDE SEQUENCE [LARGE SCALE GENOMIC DNA]</scope>
    <source>
        <strain evidence="2 3">CBS 135458</strain>
    </source>
</reference>
<keyword evidence="2" id="KW-0378">Hydrolase</keyword>
<feature type="region of interest" description="Disordered" evidence="1">
    <location>
        <begin position="45"/>
        <end position="65"/>
    </location>
</feature>
<proteinExistence type="predicted"/>
<dbReference type="GeneID" id="92097054"/>
<evidence type="ECO:0000313" key="2">
    <source>
        <dbReference type="EMBL" id="KAK8043744.1"/>
    </source>
</evidence>
<evidence type="ECO:0000256" key="1">
    <source>
        <dbReference type="SAM" id="MobiDB-lite"/>
    </source>
</evidence>
<evidence type="ECO:0000313" key="3">
    <source>
        <dbReference type="Proteomes" id="UP001480595"/>
    </source>
</evidence>
<gene>
    <name evidence="2" type="ORF">PG994_012582</name>
</gene>
<keyword evidence="3" id="KW-1185">Reference proteome</keyword>